<dbReference type="GeneID" id="35594680"/>
<feature type="transmembrane region" description="Helical" evidence="1">
    <location>
        <begin position="6"/>
        <end position="29"/>
    </location>
</feature>
<keyword evidence="1" id="KW-0472">Membrane</keyword>
<evidence type="ECO:0000256" key="1">
    <source>
        <dbReference type="SAM" id="Phobius"/>
    </source>
</evidence>
<geneLocation type="plasmid" evidence="2">
    <name>unnamed1</name>
</geneLocation>
<keyword evidence="3" id="KW-1185">Reference proteome</keyword>
<organism evidence="2 3">
    <name type="scientific">Salinigranum rubrum</name>
    <dbReference type="NCBI Taxonomy" id="755307"/>
    <lineage>
        <taxon>Archaea</taxon>
        <taxon>Methanobacteriati</taxon>
        <taxon>Methanobacteriota</taxon>
        <taxon>Stenosarchaea group</taxon>
        <taxon>Halobacteria</taxon>
        <taxon>Halobacteriales</taxon>
        <taxon>Haloferacaceae</taxon>
        <taxon>Salinigranum</taxon>
    </lineage>
</organism>
<dbReference type="EMBL" id="CP026310">
    <property type="protein sequence ID" value="AUV84118.1"/>
    <property type="molecule type" value="Genomic_DNA"/>
</dbReference>
<proteinExistence type="predicted"/>
<evidence type="ECO:0000313" key="2">
    <source>
        <dbReference type="EMBL" id="AUV84118.1"/>
    </source>
</evidence>
<dbReference type="AlphaFoldDB" id="A0A2I8VQC4"/>
<keyword evidence="1" id="KW-1133">Transmembrane helix</keyword>
<name>A0A2I8VQC4_9EURY</name>
<dbReference type="Proteomes" id="UP000236584">
    <property type="component" value="Plasmid unnamed1"/>
</dbReference>
<accession>A0A2I8VQC4</accession>
<dbReference type="RefSeq" id="WP_103427807.1">
    <property type="nucleotide sequence ID" value="NZ_CP026310.1"/>
</dbReference>
<keyword evidence="1" id="KW-0812">Transmembrane</keyword>
<sequence length="112" mass="11732">MIVPLLLGYVLLGTLLTWTGLITLPYPFLSVASDPVFNLLGFAAGIAITLAGGGLLVLLLMNDLQRVGNQFAALLIGISIGSSAALLRHTHETALTVIQTGVRFLLEFAGIS</sequence>
<gene>
    <name evidence="2" type="ORF">C2R22_21270</name>
</gene>
<protein>
    <submittedName>
        <fullName evidence="2">Uncharacterized protein</fullName>
    </submittedName>
</protein>
<reference evidence="2 3" key="1">
    <citation type="submission" date="2018-01" db="EMBL/GenBank/DDBJ databases">
        <title>Complete genome sequence of Salinigranum rubrum GX10T, an extremely halophilic archaeon isolated from a marine solar saltern.</title>
        <authorList>
            <person name="Han S."/>
        </authorList>
    </citation>
    <scope>NUCLEOTIDE SEQUENCE [LARGE SCALE GENOMIC DNA]</scope>
    <source>
        <strain evidence="2 3">GX10</strain>
        <plasmid evidence="3">Plasmid unnamed1</plasmid>
    </source>
</reference>
<dbReference type="KEGG" id="srub:C2R22_21270"/>
<feature type="transmembrane region" description="Helical" evidence="1">
    <location>
        <begin position="36"/>
        <end position="61"/>
    </location>
</feature>
<keyword evidence="2" id="KW-0614">Plasmid</keyword>
<evidence type="ECO:0000313" key="3">
    <source>
        <dbReference type="Proteomes" id="UP000236584"/>
    </source>
</evidence>